<dbReference type="Proteomes" id="UP000636661">
    <property type="component" value="Unassembled WGS sequence"/>
</dbReference>
<protein>
    <submittedName>
        <fullName evidence="1">Uncharacterized protein</fullName>
    </submittedName>
</protein>
<evidence type="ECO:0000313" key="2">
    <source>
        <dbReference type="Proteomes" id="UP000636661"/>
    </source>
</evidence>
<dbReference type="AlphaFoldDB" id="A0A918HWW0"/>
<sequence>MGAFLYRPASARSGGSNDLLEEGGRAVVLTWSAPALEEFVAVMAGLERDFLDAWRKAGLPILPQARRGRSGRP</sequence>
<reference evidence="1" key="1">
    <citation type="journal article" date="2014" name="Int. J. Syst. Evol. Microbiol.">
        <title>Complete genome sequence of Corynebacterium casei LMG S-19264T (=DSM 44701T), isolated from a smear-ripened cheese.</title>
        <authorList>
            <consortium name="US DOE Joint Genome Institute (JGI-PGF)"/>
            <person name="Walter F."/>
            <person name="Albersmeier A."/>
            <person name="Kalinowski J."/>
            <person name="Ruckert C."/>
        </authorList>
    </citation>
    <scope>NUCLEOTIDE SEQUENCE</scope>
    <source>
        <strain evidence="1">JCM 4391</strain>
    </source>
</reference>
<keyword evidence="2" id="KW-1185">Reference proteome</keyword>
<accession>A0A918HWW0</accession>
<comment type="caution">
    <text evidence="1">The sequence shown here is derived from an EMBL/GenBank/DDBJ whole genome shotgun (WGS) entry which is preliminary data.</text>
</comment>
<proteinExistence type="predicted"/>
<organism evidence="1 2">
    <name type="scientific">Streptomyces lavendofoliae</name>
    <dbReference type="NCBI Taxonomy" id="67314"/>
    <lineage>
        <taxon>Bacteria</taxon>
        <taxon>Bacillati</taxon>
        <taxon>Actinomycetota</taxon>
        <taxon>Actinomycetes</taxon>
        <taxon>Kitasatosporales</taxon>
        <taxon>Streptomycetaceae</taxon>
        <taxon>Streptomyces</taxon>
    </lineage>
</organism>
<evidence type="ECO:0000313" key="1">
    <source>
        <dbReference type="EMBL" id="GGU38149.1"/>
    </source>
</evidence>
<gene>
    <name evidence="1" type="ORF">GCM10010274_26850</name>
</gene>
<reference evidence="1" key="2">
    <citation type="submission" date="2020-09" db="EMBL/GenBank/DDBJ databases">
        <authorList>
            <person name="Sun Q."/>
            <person name="Ohkuma M."/>
        </authorList>
    </citation>
    <scope>NUCLEOTIDE SEQUENCE</scope>
    <source>
        <strain evidence="1">JCM 4391</strain>
    </source>
</reference>
<dbReference type="EMBL" id="BMTP01000006">
    <property type="protein sequence ID" value="GGU38149.1"/>
    <property type="molecule type" value="Genomic_DNA"/>
</dbReference>
<name>A0A918HWW0_9ACTN</name>